<dbReference type="EMBL" id="BX284606">
    <property type="protein sequence ID" value="CAA91978.4"/>
    <property type="molecule type" value="Genomic_DNA"/>
</dbReference>
<feature type="compositionally biased region" description="Polar residues" evidence="1">
    <location>
        <begin position="61"/>
        <end position="74"/>
    </location>
</feature>
<dbReference type="Bgee" id="WBGene00008463">
    <property type="expression patterns" value="Expressed in larva and 2 other cell types or tissues"/>
</dbReference>
<proteinExistence type="predicted"/>
<dbReference type="AGR" id="WB:WBGene00008463"/>
<accession>Q19041</accession>
<dbReference type="WormBase" id="E02H4.5">
    <property type="protein sequence ID" value="CE53357"/>
    <property type="gene ID" value="WBGene00008463"/>
</dbReference>
<evidence type="ECO:0000313" key="2">
    <source>
        <dbReference type="EMBL" id="CAA91978.4"/>
    </source>
</evidence>
<dbReference type="SMR" id="Q19041"/>
<organism evidence="2 3">
    <name type="scientific">Caenorhabditis elegans</name>
    <dbReference type="NCBI Taxonomy" id="6239"/>
    <lineage>
        <taxon>Eukaryota</taxon>
        <taxon>Metazoa</taxon>
        <taxon>Ecdysozoa</taxon>
        <taxon>Nematoda</taxon>
        <taxon>Chromadorea</taxon>
        <taxon>Rhabditida</taxon>
        <taxon>Rhabditina</taxon>
        <taxon>Rhabditomorpha</taxon>
        <taxon>Rhabditoidea</taxon>
        <taxon>Rhabditidae</taxon>
        <taxon>Peloderinae</taxon>
        <taxon>Caenorhabditis</taxon>
    </lineage>
</organism>
<protein>
    <submittedName>
        <fullName evidence="2">Securin</fullName>
    </submittedName>
</protein>
<dbReference type="AlphaFoldDB" id="Q19041"/>
<evidence type="ECO:0000313" key="3">
    <source>
        <dbReference type="Proteomes" id="UP000001940"/>
    </source>
</evidence>
<dbReference type="HOGENOM" id="CLU_1005557_0_0_1"/>
<gene>
    <name evidence="2" type="ORF">CELE_E02H4.5</name>
    <name evidence="2 4" type="ORF">E02H4.5</name>
</gene>
<dbReference type="PIR" id="T20423">
    <property type="entry name" value="T20423"/>
</dbReference>
<keyword evidence="3" id="KW-1185">Reference proteome</keyword>
<sequence length="278" mass="31858">MEPSLQLNSQHIHIDTCNLQNYSNGNFIDDSRQKYNFNHRDLLADKIKIARDGKKHGRQRNIPNRASNWSSKSKCASLKEQTDLNVQSHSQKLPRNQGYTRGIFPVSTDCYATQLPSINSFFKGKSKRTSKKMKAHLRQIDEKLPSNFSTTCAATQKSRLQFHIKKASKDQLDHFIVKQKLKPESDNLNEAPRMFELDMVDTVPIEFPDIFPPTKEFLDNSMRDILGNLRLLNGDDPNEESPLDNTEPLKLELMAQVIESPRSQKHATKDISALQLLI</sequence>
<evidence type="ECO:0000256" key="1">
    <source>
        <dbReference type="SAM" id="MobiDB-lite"/>
    </source>
</evidence>
<dbReference type="InParanoid" id="Q19041"/>
<dbReference type="UCSC" id="E02H4.5">
    <property type="organism name" value="c. elegans"/>
</dbReference>
<evidence type="ECO:0000313" key="4">
    <source>
        <dbReference type="WormBase" id="E02H4.5"/>
    </source>
</evidence>
<feature type="region of interest" description="Disordered" evidence="1">
    <location>
        <begin position="52"/>
        <end position="74"/>
    </location>
</feature>
<dbReference type="Proteomes" id="UP000001940">
    <property type="component" value="Chromosome X"/>
</dbReference>
<dbReference type="PaxDb" id="6239-E02H4.5"/>
<reference evidence="2 3" key="1">
    <citation type="journal article" date="1998" name="Science">
        <title>Genome sequence of the nematode C. elegans: a platform for investigating biology.</title>
        <authorList>
            <consortium name="The C. elegans sequencing consortium"/>
            <person name="Sulson J.E."/>
            <person name="Waterston R."/>
        </authorList>
    </citation>
    <scope>NUCLEOTIDE SEQUENCE [LARGE SCALE GENOMIC DNA]</scope>
    <source>
        <strain evidence="2 3">Bristol N2</strain>
    </source>
</reference>
<name>Q19041_CAEEL</name>